<evidence type="ECO:0000259" key="10">
    <source>
        <dbReference type="Pfam" id="PF07687"/>
    </source>
</evidence>
<dbReference type="SUPFAM" id="SSF55031">
    <property type="entry name" value="Bacterial exopeptidase dimerisation domain"/>
    <property type="match status" value="1"/>
</dbReference>
<evidence type="ECO:0000256" key="4">
    <source>
        <dbReference type="ARBA" id="ARBA00022801"/>
    </source>
</evidence>
<feature type="binding site" evidence="9">
    <location>
        <position position="159"/>
    </location>
    <ligand>
        <name>Zn(2+)</name>
        <dbReference type="ChEBI" id="CHEBI:29105"/>
        <label>1</label>
    </ligand>
</feature>
<protein>
    <recommendedName>
        <fullName evidence="7">Peptidase T</fullName>
        <ecNumber evidence="7">3.4.11.4</ecNumber>
    </recommendedName>
</protein>
<dbReference type="Proteomes" id="UP000034875">
    <property type="component" value="Unassembled WGS sequence"/>
</dbReference>
<accession>A0A0G1B7R0</accession>
<dbReference type="NCBIfam" id="TIGR01882">
    <property type="entry name" value="peptidase-T"/>
    <property type="match status" value="1"/>
</dbReference>
<dbReference type="InterPro" id="IPR002933">
    <property type="entry name" value="Peptidase_M20"/>
</dbReference>
<feature type="domain" description="Peptidase M20 dimerisation" evidence="10">
    <location>
        <begin position="227"/>
        <end position="338"/>
    </location>
</feature>
<gene>
    <name evidence="11" type="ORF">UV05_C0046G0004</name>
</gene>
<evidence type="ECO:0000256" key="6">
    <source>
        <dbReference type="ARBA" id="ARBA00023049"/>
    </source>
</evidence>
<dbReference type="PIRSF" id="PIRSF037215">
    <property type="entry name" value="Peptidase_M20B"/>
    <property type="match status" value="1"/>
</dbReference>
<organism evidence="11 12">
    <name type="scientific">candidate division CPR1 bacterium GW2011_GWA2_42_17</name>
    <dbReference type="NCBI Taxonomy" id="1618341"/>
    <lineage>
        <taxon>Bacteria</taxon>
        <taxon>candidate division CPR1</taxon>
    </lineage>
</organism>
<dbReference type="GO" id="GO:0008237">
    <property type="term" value="F:metallopeptidase activity"/>
    <property type="evidence" value="ECO:0007669"/>
    <property type="project" value="UniProtKB-KW"/>
</dbReference>
<dbReference type="PROSITE" id="PS00759">
    <property type="entry name" value="ARGE_DAPE_CPG2_2"/>
    <property type="match status" value="1"/>
</dbReference>
<comment type="caution">
    <text evidence="11">The sequence shown here is derived from an EMBL/GenBank/DDBJ whole genome shotgun (WGS) entry which is preliminary data.</text>
</comment>
<dbReference type="InterPro" id="IPR010161">
    <property type="entry name" value="Peptidase_M20B"/>
</dbReference>
<dbReference type="PANTHER" id="PTHR42994">
    <property type="entry name" value="PEPTIDASE T"/>
    <property type="match status" value="1"/>
</dbReference>
<keyword evidence="5 9" id="KW-0862">Zinc</keyword>
<keyword evidence="2" id="KW-0645">Protease</keyword>
<feature type="binding site" evidence="9">
    <location>
        <position position="400"/>
    </location>
    <ligand>
        <name>Zn(2+)</name>
        <dbReference type="ChEBI" id="CHEBI:29105"/>
        <label>2</label>
    </ligand>
</feature>
<keyword evidence="11" id="KW-0031">Aminopeptidase</keyword>
<keyword evidence="6" id="KW-0482">Metalloprotease</keyword>
<dbReference type="GO" id="GO:0006518">
    <property type="term" value="P:peptide metabolic process"/>
    <property type="evidence" value="ECO:0007669"/>
    <property type="project" value="InterPro"/>
</dbReference>
<evidence type="ECO:0000256" key="3">
    <source>
        <dbReference type="ARBA" id="ARBA00022723"/>
    </source>
</evidence>
<feature type="binding site" evidence="9">
    <location>
        <position position="96"/>
    </location>
    <ligand>
        <name>Zn(2+)</name>
        <dbReference type="ChEBI" id="CHEBI:29105"/>
        <label>1</label>
    </ligand>
</feature>
<feature type="binding site" evidence="9">
    <location>
        <position position="159"/>
    </location>
    <ligand>
        <name>Zn(2+)</name>
        <dbReference type="ChEBI" id="CHEBI:29105"/>
        <label>2</label>
    </ligand>
</feature>
<feature type="active site" description="Proton acceptor" evidence="8">
    <location>
        <position position="192"/>
    </location>
</feature>
<evidence type="ECO:0000256" key="8">
    <source>
        <dbReference type="PIRSR" id="PIRSR037215-1"/>
    </source>
</evidence>
<keyword evidence="4" id="KW-0378">Hydrolase</keyword>
<dbReference type="InterPro" id="IPR036264">
    <property type="entry name" value="Bact_exopeptidase_dim_dom"/>
</dbReference>
<dbReference type="GO" id="GO:0045148">
    <property type="term" value="F:tripeptide aminopeptidase activity"/>
    <property type="evidence" value="ECO:0007669"/>
    <property type="project" value="UniProtKB-UniRule"/>
</dbReference>
<dbReference type="PROSITE" id="PS00758">
    <property type="entry name" value="ARGE_DAPE_CPG2_1"/>
    <property type="match status" value="1"/>
</dbReference>
<evidence type="ECO:0000256" key="9">
    <source>
        <dbReference type="PIRSR" id="PIRSR037215-2"/>
    </source>
</evidence>
<dbReference type="AlphaFoldDB" id="A0A0G1B7R0"/>
<dbReference type="InterPro" id="IPR011650">
    <property type="entry name" value="Peptidase_M20_dimer"/>
</dbReference>
<dbReference type="PATRIC" id="fig|1618341.3.peg.632"/>
<evidence type="ECO:0000256" key="5">
    <source>
        <dbReference type="ARBA" id="ARBA00022833"/>
    </source>
</evidence>
<comment type="similarity">
    <text evidence="1">Belongs to the peptidase M20B family.</text>
</comment>
<reference evidence="11 12" key="1">
    <citation type="journal article" date="2015" name="Nature">
        <title>rRNA introns, odd ribosomes, and small enigmatic genomes across a large radiation of phyla.</title>
        <authorList>
            <person name="Brown C.T."/>
            <person name="Hug L.A."/>
            <person name="Thomas B.C."/>
            <person name="Sharon I."/>
            <person name="Castelle C.J."/>
            <person name="Singh A."/>
            <person name="Wilkins M.J."/>
            <person name="Williams K.H."/>
            <person name="Banfield J.F."/>
        </authorList>
    </citation>
    <scope>NUCLEOTIDE SEQUENCE [LARGE SCALE GENOMIC DNA]</scope>
</reference>
<dbReference type="Pfam" id="PF01546">
    <property type="entry name" value="Peptidase_M20"/>
    <property type="match status" value="1"/>
</dbReference>
<keyword evidence="3 9" id="KW-0479">Metal-binding</keyword>
<comment type="cofactor">
    <cofactor evidence="9">
        <name>Zn(2+)</name>
        <dbReference type="ChEBI" id="CHEBI:29105"/>
    </cofactor>
    <text evidence="9">Binds 2 Zn(2+) ions per subunit.</text>
</comment>
<name>A0A0G1B7R0_9BACT</name>
<dbReference type="GO" id="GO:0006508">
    <property type="term" value="P:proteolysis"/>
    <property type="evidence" value="ECO:0007669"/>
    <property type="project" value="UniProtKB-UniRule"/>
</dbReference>
<sequence>MQKTVLPAKYRKKLLKRFLKYVSLNTASNDDAPENQCPTTACQFDLAWMLIDELRGLGVHDTYVSDSGYVYGTIPDNLPDHHPAKGRVPVLGLMSHMDTSQAQSGESVKPQIITNYQGQDITYPDDQDLALKVSENPELLNCNGFTIITAGGKTLLGADDKAGIAEIMTIAEYLIREHLYHGEIRICFNPDEEVGRGTNHIDLERFSAQYAFTLDGGREGEIEDECFNAKSAKVVIQGLDVHPGYAKGKMVSAFRVFAWIVNNLPEEHLPENTEGRQPYRFPHSCPSIPTVEKFEINFLLRAFTEPELEDMETLLCKLCRKAEHKFPGSKITITIKDGYKNMKTVMDYHPLVMELLEAACLAQGITPIHEPIRGGTDGSTLTIQRNIPTPNIWAGGMNFHSRLEWVPLEWMVSAAETTLNIILS</sequence>
<evidence type="ECO:0000256" key="1">
    <source>
        <dbReference type="ARBA" id="ARBA00009692"/>
    </source>
</evidence>
<dbReference type="Gene3D" id="3.40.630.10">
    <property type="entry name" value="Zn peptidases"/>
    <property type="match status" value="1"/>
</dbReference>
<dbReference type="EC" id="3.4.11.4" evidence="7"/>
<dbReference type="Gene3D" id="3.30.70.360">
    <property type="match status" value="1"/>
</dbReference>
<dbReference type="InterPro" id="IPR001261">
    <property type="entry name" value="ArgE/DapE_CS"/>
</dbReference>
<feature type="active site" evidence="8">
    <location>
        <position position="98"/>
    </location>
</feature>
<dbReference type="GO" id="GO:0008270">
    <property type="term" value="F:zinc ion binding"/>
    <property type="evidence" value="ECO:0007669"/>
    <property type="project" value="InterPro"/>
</dbReference>
<proteinExistence type="inferred from homology"/>
<dbReference type="Pfam" id="PF07687">
    <property type="entry name" value="M20_dimer"/>
    <property type="match status" value="1"/>
</dbReference>
<feature type="binding site" evidence="9">
    <location>
        <position position="215"/>
    </location>
    <ligand>
        <name>Zn(2+)</name>
        <dbReference type="ChEBI" id="CHEBI:29105"/>
        <label>1</label>
    </ligand>
</feature>
<dbReference type="PANTHER" id="PTHR42994:SF1">
    <property type="entry name" value="PEPTIDASE T"/>
    <property type="match status" value="1"/>
</dbReference>
<evidence type="ECO:0000256" key="7">
    <source>
        <dbReference type="NCBIfam" id="TIGR01882"/>
    </source>
</evidence>
<evidence type="ECO:0000313" key="11">
    <source>
        <dbReference type="EMBL" id="KKS42356.1"/>
    </source>
</evidence>
<dbReference type="GO" id="GO:0005829">
    <property type="term" value="C:cytosol"/>
    <property type="evidence" value="ECO:0007669"/>
    <property type="project" value="TreeGrafter"/>
</dbReference>
<evidence type="ECO:0000256" key="2">
    <source>
        <dbReference type="ARBA" id="ARBA00022670"/>
    </source>
</evidence>
<dbReference type="NCBIfam" id="NF003976">
    <property type="entry name" value="PRK05469.1"/>
    <property type="match status" value="1"/>
</dbReference>
<dbReference type="NCBIfam" id="NF009920">
    <property type="entry name" value="PRK13381.1"/>
    <property type="match status" value="1"/>
</dbReference>
<dbReference type="SUPFAM" id="SSF53187">
    <property type="entry name" value="Zn-dependent exopeptidases"/>
    <property type="match status" value="1"/>
</dbReference>
<feature type="binding site" evidence="9">
    <location>
        <position position="193"/>
    </location>
    <ligand>
        <name>Zn(2+)</name>
        <dbReference type="ChEBI" id="CHEBI:29105"/>
        <label>2</label>
    </ligand>
</feature>
<dbReference type="EMBL" id="LCCZ01000046">
    <property type="protein sequence ID" value="KKS42356.1"/>
    <property type="molecule type" value="Genomic_DNA"/>
</dbReference>
<evidence type="ECO:0000313" key="12">
    <source>
        <dbReference type="Proteomes" id="UP000034875"/>
    </source>
</evidence>